<dbReference type="GO" id="GO:0022857">
    <property type="term" value="F:transmembrane transporter activity"/>
    <property type="evidence" value="ECO:0007669"/>
    <property type="project" value="InterPro"/>
</dbReference>
<dbReference type="GO" id="GO:0005886">
    <property type="term" value="C:plasma membrane"/>
    <property type="evidence" value="ECO:0007669"/>
    <property type="project" value="UniProtKB-SubCell"/>
</dbReference>
<comment type="caution">
    <text evidence="11">The sequence shown here is derived from an EMBL/GenBank/DDBJ whole genome shotgun (WGS) entry which is preliminary data.</text>
</comment>
<evidence type="ECO:0000256" key="8">
    <source>
        <dbReference type="SAM" id="MobiDB-lite"/>
    </source>
</evidence>
<feature type="transmembrane region" description="Helical" evidence="9">
    <location>
        <begin position="327"/>
        <end position="348"/>
    </location>
</feature>
<reference evidence="11 12" key="1">
    <citation type="submission" date="2018-03" db="EMBL/GenBank/DDBJ databases">
        <title>Genomic Encyclopedia of Archaeal and Bacterial Type Strains, Phase II (KMG-II): from individual species to whole genera.</title>
        <authorList>
            <person name="Goeker M."/>
        </authorList>
    </citation>
    <scope>NUCLEOTIDE SEQUENCE [LARGE SCALE GENOMIC DNA]</scope>
    <source>
        <strain evidence="11 12">DSM 100065</strain>
    </source>
</reference>
<feature type="transmembrane region" description="Helical" evidence="9">
    <location>
        <begin position="12"/>
        <end position="34"/>
    </location>
</feature>
<evidence type="ECO:0000256" key="9">
    <source>
        <dbReference type="SAM" id="Phobius"/>
    </source>
</evidence>
<dbReference type="Gene3D" id="1.20.1720.10">
    <property type="entry name" value="Multidrug resistance protein D"/>
    <property type="match status" value="1"/>
</dbReference>
<dbReference type="AlphaFoldDB" id="A0A2T1A5S0"/>
<dbReference type="Gene3D" id="1.20.1250.20">
    <property type="entry name" value="MFS general substrate transporter like domains"/>
    <property type="match status" value="1"/>
</dbReference>
<accession>A0A2T1A5S0</accession>
<keyword evidence="7 9" id="KW-0472">Membrane</keyword>
<evidence type="ECO:0000313" key="11">
    <source>
        <dbReference type="EMBL" id="PRZ43688.1"/>
    </source>
</evidence>
<feature type="transmembrane region" description="Helical" evidence="9">
    <location>
        <begin position="77"/>
        <end position="96"/>
    </location>
</feature>
<dbReference type="EMBL" id="PVUE01000002">
    <property type="protein sequence ID" value="PRZ43688.1"/>
    <property type="molecule type" value="Genomic_DNA"/>
</dbReference>
<feature type="transmembrane region" description="Helical" evidence="9">
    <location>
        <begin position="163"/>
        <end position="184"/>
    </location>
</feature>
<feature type="region of interest" description="Disordered" evidence="8">
    <location>
        <begin position="521"/>
        <end position="544"/>
    </location>
</feature>
<dbReference type="FunFam" id="1.20.1720.10:FF:000004">
    <property type="entry name" value="EmrB/QacA family drug resistance transporter"/>
    <property type="match status" value="1"/>
</dbReference>
<comment type="similarity">
    <text evidence="2">Belongs to the major facilitator superfamily. TCR/Tet family.</text>
</comment>
<keyword evidence="5 9" id="KW-0812">Transmembrane</keyword>
<evidence type="ECO:0000256" key="2">
    <source>
        <dbReference type="ARBA" id="ARBA00007520"/>
    </source>
</evidence>
<dbReference type="Pfam" id="PF07690">
    <property type="entry name" value="MFS_1"/>
    <property type="match status" value="1"/>
</dbReference>
<gene>
    <name evidence="11" type="ORF">CLV47_102379</name>
</gene>
<feature type="transmembrane region" description="Helical" evidence="9">
    <location>
        <begin position="401"/>
        <end position="420"/>
    </location>
</feature>
<organism evidence="11 12">
    <name type="scientific">Antricoccus suffuscus</name>
    <dbReference type="NCBI Taxonomy" id="1629062"/>
    <lineage>
        <taxon>Bacteria</taxon>
        <taxon>Bacillati</taxon>
        <taxon>Actinomycetota</taxon>
        <taxon>Actinomycetes</taxon>
        <taxon>Geodermatophilales</taxon>
        <taxon>Antricoccaceae</taxon>
        <taxon>Antricoccus</taxon>
    </lineage>
</organism>
<comment type="subcellular location">
    <subcellularLocation>
        <location evidence="1">Cell inner membrane</location>
        <topology evidence="1">Multi-pass membrane protein</topology>
    </subcellularLocation>
</comment>
<feature type="compositionally biased region" description="Basic and acidic residues" evidence="8">
    <location>
        <begin position="529"/>
        <end position="544"/>
    </location>
</feature>
<dbReference type="InterPro" id="IPR011701">
    <property type="entry name" value="MFS"/>
</dbReference>
<feature type="transmembrane region" description="Helical" evidence="9">
    <location>
        <begin position="196"/>
        <end position="216"/>
    </location>
</feature>
<dbReference type="PANTHER" id="PTHR23501:SF191">
    <property type="entry name" value="VACUOLAR BASIC AMINO ACID TRANSPORTER 4"/>
    <property type="match status" value="1"/>
</dbReference>
<keyword evidence="3" id="KW-0813">Transport</keyword>
<feature type="transmembrane region" description="Helical" evidence="9">
    <location>
        <begin position="469"/>
        <end position="488"/>
    </location>
</feature>
<dbReference type="Proteomes" id="UP000237752">
    <property type="component" value="Unassembled WGS sequence"/>
</dbReference>
<evidence type="ECO:0000259" key="10">
    <source>
        <dbReference type="PROSITE" id="PS50850"/>
    </source>
</evidence>
<feature type="transmembrane region" description="Helical" evidence="9">
    <location>
        <begin position="360"/>
        <end position="380"/>
    </location>
</feature>
<sequence length="544" mass="57389">MATKQRDRRFPVLVALMLSMALMAMDTTIVATAIPQVVGDLGGFNLIGWVFSVYLLANTVTIPVYGKLADLYGRKPVLVFGIVLFLIGSALSAASWNMLSLIIFRAVQGLGAGSIAATVNTVAADLYRVEERGKIQGWLSSVWGISAIAAPAAGGIFAEYASWRWIFLVNLPLGAIALAMLMRYLKENVVRERHRIDYAGAGLILVASGLLVFGLLQGGTSWAWLSVPSFVVFGGAVLAFVMVTVVERRAAEPVVPPWLWTRRLTAGSYVATLIAGLMMIGLSTSLPTWAQSVLGLSPIAAGFVLAVMTVTWPLASSQAHRLYLRIGFRDTALIGCGLTLVAEVIFVTLDADAAPWQPTVASAVMGAGMGLLSMPMLIGLQSTVGWSERGVITSGSMFSRTLGQSLGAAIFGAITNFVLLSRLDSAPADVRGGLPSSVSDISRLLADGHEDEGVAAYLRDSLHLSMHTVFVGLLIAGVLTFLVLVFVVPRQFPVYEETAELQLADEGASALVVDAAGGKGFADGIGGAKRSDDGGRGQRDDGPT</sequence>
<evidence type="ECO:0000256" key="3">
    <source>
        <dbReference type="ARBA" id="ARBA00022448"/>
    </source>
</evidence>
<protein>
    <submittedName>
        <fullName evidence="11">EmrB/QacA subfamily drug resistance transporter</fullName>
    </submittedName>
</protein>
<evidence type="ECO:0000256" key="5">
    <source>
        <dbReference type="ARBA" id="ARBA00022692"/>
    </source>
</evidence>
<feature type="transmembrane region" description="Helical" evidence="9">
    <location>
        <begin position="292"/>
        <end position="315"/>
    </location>
</feature>
<name>A0A2T1A5S0_9ACTN</name>
<feature type="transmembrane region" description="Helical" evidence="9">
    <location>
        <begin position="46"/>
        <end position="65"/>
    </location>
</feature>
<evidence type="ECO:0000256" key="7">
    <source>
        <dbReference type="ARBA" id="ARBA00023136"/>
    </source>
</evidence>
<keyword evidence="12" id="KW-1185">Reference proteome</keyword>
<evidence type="ECO:0000256" key="1">
    <source>
        <dbReference type="ARBA" id="ARBA00004429"/>
    </source>
</evidence>
<dbReference type="InterPro" id="IPR020846">
    <property type="entry name" value="MFS_dom"/>
</dbReference>
<dbReference type="PANTHER" id="PTHR23501">
    <property type="entry name" value="MAJOR FACILITATOR SUPERFAMILY"/>
    <property type="match status" value="1"/>
</dbReference>
<feature type="transmembrane region" description="Helical" evidence="9">
    <location>
        <begin position="135"/>
        <end position="157"/>
    </location>
</feature>
<feature type="domain" description="Major facilitator superfamily (MFS) profile" evidence="10">
    <location>
        <begin position="12"/>
        <end position="492"/>
    </location>
</feature>
<keyword evidence="4" id="KW-1003">Cell membrane</keyword>
<proteinExistence type="inferred from homology"/>
<feature type="transmembrane region" description="Helical" evidence="9">
    <location>
        <begin position="102"/>
        <end position="123"/>
    </location>
</feature>
<dbReference type="PROSITE" id="PS50850">
    <property type="entry name" value="MFS"/>
    <property type="match status" value="1"/>
</dbReference>
<feature type="transmembrane region" description="Helical" evidence="9">
    <location>
        <begin position="266"/>
        <end position="286"/>
    </location>
</feature>
<evidence type="ECO:0000256" key="4">
    <source>
        <dbReference type="ARBA" id="ARBA00022475"/>
    </source>
</evidence>
<keyword evidence="6 9" id="KW-1133">Transmembrane helix</keyword>
<dbReference type="SUPFAM" id="SSF103473">
    <property type="entry name" value="MFS general substrate transporter"/>
    <property type="match status" value="1"/>
</dbReference>
<dbReference type="InterPro" id="IPR036259">
    <property type="entry name" value="MFS_trans_sf"/>
</dbReference>
<feature type="transmembrane region" description="Helical" evidence="9">
    <location>
        <begin position="222"/>
        <end position="246"/>
    </location>
</feature>
<evidence type="ECO:0000313" key="12">
    <source>
        <dbReference type="Proteomes" id="UP000237752"/>
    </source>
</evidence>
<dbReference type="RefSeq" id="WP_202862380.1">
    <property type="nucleotide sequence ID" value="NZ_PVUE01000002.1"/>
</dbReference>
<evidence type="ECO:0000256" key="6">
    <source>
        <dbReference type="ARBA" id="ARBA00022989"/>
    </source>
</evidence>